<accession>A0AAJ1NG89</accession>
<dbReference type="Gene3D" id="1.10.260.40">
    <property type="entry name" value="lambda repressor-like DNA-binding domains"/>
    <property type="match status" value="1"/>
</dbReference>
<protein>
    <submittedName>
        <fullName evidence="3">Helix-turn-helix transcriptional regulator</fullName>
    </submittedName>
</protein>
<reference evidence="3" key="1">
    <citation type="submission" date="2023-03" db="EMBL/GenBank/DDBJ databases">
        <title>Genetic diversity of Bacillus cereus sensu lato isolates from Slovenia.</title>
        <authorList>
            <person name="Abdelli M."/>
        </authorList>
    </citation>
    <scope>NUCLEOTIDE SEQUENCE</scope>
    <source>
        <strain evidence="3">SIBC39</strain>
    </source>
</reference>
<dbReference type="PANTHER" id="PTHR46558">
    <property type="entry name" value="TRACRIPTIONAL REGULATORY PROTEIN-RELATED-RELATED"/>
    <property type="match status" value="1"/>
</dbReference>
<comment type="caution">
    <text evidence="3">The sequence shown here is derived from an EMBL/GenBank/DDBJ whole genome shotgun (WGS) entry which is preliminary data.</text>
</comment>
<dbReference type="InterPro" id="IPR010982">
    <property type="entry name" value="Lambda_DNA-bd_dom_sf"/>
</dbReference>
<dbReference type="InterPro" id="IPR001387">
    <property type="entry name" value="Cro/C1-type_HTH"/>
</dbReference>
<dbReference type="CDD" id="cd00093">
    <property type="entry name" value="HTH_XRE"/>
    <property type="match status" value="1"/>
</dbReference>
<name>A0AAJ1NG89_9BACI</name>
<feature type="domain" description="HTH cro/C1-type" evidence="2">
    <location>
        <begin position="9"/>
        <end position="63"/>
    </location>
</feature>
<dbReference type="SMART" id="SM00530">
    <property type="entry name" value="HTH_XRE"/>
    <property type="match status" value="1"/>
</dbReference>
<evidence type="ECO:0000259" key="2">
    <source>
        <dbReference type="PROSITE" id="PS50943"/>
    </source>
</evidence>
<dbReference type="PROSITE" id="PS50943">
    <property type="entry name" value="HTH_CROC1"/>
    <property type="match status" value="1"/>
</dbReference>
<organism evidence="3 4">
    <name type="scientific">Bacillus paranthracis</name>
    <dbReference type="NCBI Taxonomy" id="2026186"/>
    <lineage>
        <taxon>Bacteria</taxon>
        <taxon>Bacillati</taxon>
        <taxon>Bacillota</taxon>
        <taxon>Bacilli</taxon>
        <taxon>Bacillales</taxon>
        <taxon>Bacillaceae</taxon>
        <taxon>Bacillus</taxon>
        <taxon>Bacillus cereus group</taxon>
    </lineage>
</organism>
<dbReference type="SUPFAM" id="SSF47413">
    <property type="entry name" value="lambda repressor-like DNA-binding domains"/>
    <property type="match status" value="1"/>
</dbReference>
<sequence>MTETIGSRIKEVRKSLKMKQNELAEAIGVHFAMISLYESNKRTPSRETVEKMAPVLNVSADYLLCLSDHKSLDKEKSVKVTKEAADLMEKINKLPPEKRQAILNLIDNF</sequence>
<dbReference type="PANTHER" id="PTHR46558:SF11">
    <property type="entry name" value="HTH-TYPE TRANSCRIPTIONAL REGULATOR XRE"/>
    <property type="match status" value="1"/>
</dbReference>
<dbReference type="AlphaFoldDB" id="A0AAJ1NG89"/>
<evidence type="ECO:0000256" key="1">
    <source>
        <dbReference type="ARBA" id="ARBA00023125"/>
    </source>
</evidence>
<dbReference type="GO" id="GO:0003677">
    <property type="term" value="F:DNA binding"/>
    <property type="evidence" value="ECO:0007669"/>
    <property type="project" value="UniProtKB-KW"/>
</dbReference>
<proteinExistence type="predicted"/>
<gene>
    <name evidence="3" type="ORF">P6U19_25505</name>
</gene>
<dbReference type="Proteomes" id="UP001216801">
    <property type="component" value="Unassembled WGS sequence"/>
</dbReference>
<evidence type="ECO:0000313" key="4">
    <source>
        <dbReference type="Proteomes" id="UP001216801"/>
    </source>
</evidence>
<dbReference type="RefSeq" id="WP_277617159.1">
    <property type="nucleotide sequence ID" value="NZ_JARPRP010000031.1"/>
</dbReference>
<evidence type="ECO:0000313" key="3">
    <source>
        <dbReference type="EMBL" id="MDG0955922.1"/>
    </source>
</evidence>
<dbReference type="EMBL" id="JARPRR010000030">
    <property type="protein sequence ID" value="MDG0955922.1"/>
    <property type="molecule type" value="Genomic_DNA"/>
</dbReference>
<dbReference type="Pfam" id="PF01381">
    <property type="entry name" value="HTH_3"/>
    <property type="match status" value="1"/>
</dbReference>
<keyword evidence="1" id="KW-0238">DNA-binding</keyword>